<dbReference type="InterPro" id="IPR024209">
    <property type="entry name" value="CDIF630_02480-like"/>
</dbReference>
<organism evidence="2 3">
    <name type="scientific">Clostridium moutaii</name>
    <dbReference type="NCBI Taxonomy" id="3240932"/>
    <lineage>
        <taxon>Bacteria</taxon>
        <taxon>Bacillati</taxon>
        <taxon>Bacillota</taxon>
        <taxon>Clostridia</taxon>
        <taxon>Eubacteriales</taxon>
        <taxon>Clostridiaceae</taxon>
        <taxon>Clostridium</taxon>
    </lineage>
</organism>
<protein>
    <submittedName>
        <fullName evidence="2">DUF3787 domain-containing protein</fullName>
    </submittedName>
</protein>
<feature type="compositionally biased region" description="Polar residues" evidence="1">
    <location>
        <begin position="18"/>
        <end position="28"/>
    </location>
</feature>
<evidence type="ECO:0000256" key="1">
    <source>
        <dbReference type="SAM" id="MobiDB-lite"/>
    </source>
</evidence>
<sequence length="53" mass="6104">MLKSKKNHKEKIIENHETASWANITETKPVSKVPVPSKDEAKNSKEWVDTNEK</sequence>
<reference evidence="2 3" key="1">
    <citation type="submission" date="2024-08" db="EMBL/GenBank/DDBJ databases">
        <title>Clostridium lapicellarii sp. nov., and Clostridium renhuaiense sp. nov., two species isolated from the mud in a fermentation cellar used for producing sauce-flavour Chinese liquors.</title>
        <authorList>
            <person name="Yang F."/>
            <person name="Wang H."/>
            <person name="Chen L.Q."/>
            <person name="Zhou N."/>
            <person name="Lu J.J."/>
            <person name="Pu X.X."/>
            <person name="Wan B."/>
            <person name="Wang L."/>
            <person name="Liu S.J."/>
        </authorList>
    </citation>
    <scope>NUCLEOTIDE SEQUENCE [LARGE SCALE GENOMIC DNA]</scope>
    <source>
        <strain evidence="2 3">MT-5</strain>
    </source>
</reference>
<keyword evidence="3" id="KW-1185">Reference proteome</keyword>
<dbReference type="RefSeq" id="WP_369705354.1">
    <property type="nucleotide sequence ID" value="NZ_JBGEWD010000019.1"/>
</dbReference>
<proteinExistence type="predicted"/>
<evidence type="ECO:0000313" key="3">
    <source>
        <dbReference type="Proteomes" id="UP001564657"/>
    </source>
</evidence>
<name>A0ABV4BSJ7_9CLOT</name>
<feature type="region of interest" description="Disordered" evidence="1">
    <location>
        <begin position="1"/>
        <end position="53"/>
    </location>
</feature>
<feature type="compositionally biased region" description="Basic and acidic residues" evidence="1">
    <location>
        <begin position="37"/>
        <end position="53"/>
    </location>
</feature>
<comment type="caution">
    <text evidence="2">The sequence shown here is derived from an EMBL/GenBank/DDBJ whole genome shotgun (WGS) entry which is preliminary data.</text>
</comment>
<dbReference type="Pfam" id="PF12655">
    <property type="entry name" value="CDIF630_02480-like"/>
    <property type="match status" value="1"/>
</dbReference>
<dbReference type="Proteomes" id="UP001564657">
    <property type="component" value="Unassembled WGS sequence"/>
</dbReference>
<gene>
    <name evidence="2" type="ORF">AB8U03_14855</name>
</gene>
<dbReference type="EMBL" id="JBGEWD010000019">
    <property type="protein sequence ID" value="MEY8001458.1"/>
    <property type="molecule type" value="Genomic_DNA"/>
</dbReference>
<accession>A0ABV4BSJ7</accession>
<evidence type="ECO:0000313" key="2">
    <source>
        <dbReference type="EMBL" id="MEY8001458.1"/>
    </source>
</evidence>